<feature type="non-terminal residue" evidence="1">
    <location>
        <position position="64"/>
    </location>
</feature>
<reference evidence="1 2" key="1">
    <citation type="submission" date="2024-01" db="EMBL/GenBank/DDBJ databases">
        <title>A telomere-to-telomere, gap-free genome of sweet tea (Lithocarpus litseifolius).</title>
        <authorList>
            <person name="Zhou J."/>
        </authorList>
    </citation>
    <scope>NUCLEOTIDE SEQUENCE [LARGE SCALE GENOMIC DNA]</scope>
    <source>
        <strain evidence="1">Zhou-2022a</strain>
        <tissue evidence="1">Leaf</tissue>
    </source>
</reference>
<dbReference type="Proteomes" id="UP001459277">
    <property type="component" value="Unassembled WGS sequence"/>
</dbReference>
<gene>
    <name evidence="1" type="ORF">SO802_003872</name>
</gene>
<evidence type="ECO:0000313" key="1">
    <source>
        <dbReference type="EMBL" id="KAL0016803.1"/>
    </source>
</evidence>
<protein>
    <submittedName>
        <fullName evidence="1">Uncharacterized protein</fullName>
    </submittedName>
</protein>
<accession>A0AAW2E1F5</accession>
<comment type="caution">
    <text evidence="1">The sequence shown here is derived from an EMBL/GenBank/DDBJ whole genome shotgun (WGS) entry which is preliminary data.</text>
</comment>
<organism evidence="1 2">
    <name type="scientific">Lithocarpus litseifolius</name>
    <dbReference type="NCBI Taxonomy" id="425828"/>
    <lineage>
        <taxon>Eukaryota</taxon>
        <taxon>Viridiplantae</taxon>
        <taxon>Streptophyta</taxon>
        <taxon>Embryophyta</taxon>
        <taxon>Tracheophyta</taxon>
        <taxon>Spermatophyta</taxon>
        <taxon>Magnoliopsida</taxon>
        <taxon>eudicotyledons</taxon>
        <taxon>Gunneridae</taxon>
        <taxon>Pentapetalae</taxon>
        <taxon>rosids</taxon>
        <taxon>fabids</taxon>
        <taxon>Fagales</taxon>
        <taxon>Fagaceae</taxon>
        <taxon>Lithocarpus</taxon>
    </lineage>
</organism>
<evidence type="ECO:0000313" key="2">
    <source>
        <dbReference type="Proteomes" id="UP001459277"/>
    </source>
</evidence>
<dbReference type="AlphaFoldDB" id="A0AAW2E1F5"/>
<keyword evidence="2" id="KW-1185">Reference proteome</keyword>
<dbReference type="EMBL" id="JAZDWU010000001">
    <property type="protein sequence ID" value="KAL0016803.1"/>
    <property type="molecule type" value="Genomic_DNA"/>
</dbReference>
<sequence>MYQDMCELLREFQSAQENPLPEPIHSGITRWSSPQNSQLKVNYDGALFTDSQQAVVGVVFRDAA</sequence>
<name>A0AAW2E1F5_9ROSI</name>
<proteinExistence type="predicted"/>